<feature type="signal peptide" evidence="3">
    <location>
        <begin position="1"/>
        <end position="22"/>
    </location>
</feature>
<dbReference type="PROSITE" id="PS51257">
    <property type="entry name" value="PROKAR_LIPOPROTEIN"/>
    <property type="match status" value="1"/>
</dbReference>
<evidence type="ECO:0000313" key="6">
    <source>
        <dbReference type="Proteomes" id="UP000661435"/>
    </source>
</evidence>
<organism evidence="5 6">
    <name type="scientific">Lawsonibacter hominis</name>
    <dbReference type="NCBI Taxonomy" id="2763053"/>
    <lineage>
        <taxon>Bacteria</taxon>
        <taxon>Bacillati</taxon>
        <taxon>Bacillota</taxon>
        <taxon>Clostridia</taxon>
        <taxon>Eubacteriales</taxon>
        <taxon>Oscillospiraceae</taxon>
        <taxon>Lawsonibacter</taxon>
    </lineage>
</organism>
<accession>A0A8J6JD19</accession>
<evidence type="ECO:0000256" key="1">
    <source>
        <dbReference type="ARBA" id="ARBA00008814"/>
    </source>
</evidence>
<dbReference type="InterPro" id="IPR002491">
    <property type="entry name" value="ABC_transptr_periplasmic_BD"/>
</dbReference>
<reference evidence="5" key="1">
    <citation type="submission" date="2020-08" db="EMBL/GenBank/DDBJ databases">
        <title>Genome public.</title>
        <authorList>
            <person name="Liu C."/>
            <person name="Sun Q."/>
        </authorList>
    </citation>
    <scope>NUCLEOTIDE SEQUENCE</scope>
    <source>
        <strain evidence="5">NSJ-51</strain>
    </source>
</reference>
<feature type="region of interest" description="Disordered" evidence="2">
    <location>
        <begin position="27"/>
        <end position="65"/>
    </location>
</feature>
<dbReference type="InterPro" id="IPR050902">
    <property type="entry name" value="ABC_Transporter_SBP"/>
</dbReference>
<evidence type="ECO:0000256" key="2">
    <source>
        <dbReference type="SAM" id="MobiDB-lite"/>
    </source>
</evidence>
<feature type="chain" id="PRO_5035151230" evidence="3">
    <location>
        <begin position="23"/>
        <end position="334"/>
    </location>
</feature>
<dbReference type="EMBL" id="JACOPP010000004">
    <property type="protein sequence ID" value="MBC5733047.1"/>
    <property type="molecule type" value="Genomic_DNA"/>
</dbReference>
<evidence type="ECO:0000313" key="5">
    <source>
        <dbReference type="EMBL" id="MBC5733047.1"/>
    </source>
</evidence>
<dbReference type="PROSITE" id="PS50983">
    <property type="entry name" value="FE_B12_PBP"/>
    <property type="match status" value="1"/>
</dbReference>
<name>A0A8J6JD19_9FIRM</name>
<dbReference type="PANTHER" id="PTHR30535:SF34">
    <property type="entry name" value="MOLYBDATE-BINDING PROTEIN MOLA"/>
    <property type="match status" value="1"/>
</dbReference>
<protein>
    <submittedName>
        <fullName evidence="5">ABC transporter substrate-binding protein</fullName>
    </submittedName>
</protein>
<comment type="caution">
    <text evidence="5">The sequence shown here is derived from an EMBL/GenBank/DDBJ whole genome shotgun (WGS) entry which is preliminary data.</text>
</comment>
<dbReference type="PANTHER" id="PTHR30535">
    <property type="entry name" value="VITAMIN B12-BINDING PROTEIN"/>
    <property type="match status" value="1"/>
</dbReference>
<dbReference type="Proteomes" id="UP000661435">
    <property type="component" value="Unassembled WGS sequence"/>
</dbReference>
<dbReference type="Gene3D" id="3.40.50.1980">
    <property type="entry name" value="Nitrogenase molybdenum iron protein domain"/>
    <property type="match status" value="2"/>
</dbReference>
<keyword evidence="6" id="KW-1185">Reference proteome</keyword>
<gene>
    <name evidence="5" type="ORF">H8S57_04805</name>
</gene>
<dbReference type="RefSeq" id="WP_186906941.1">
    <property type="nucleotide sequence ID" value="NZ_JACOPP010000004.1"/>
</dbReference>
<dbReference type="AlphaFoldDB" id="A0A8J6JD19"/>
<evidence type="ECO:0000259" key="4">
    <source>
        <dbReference type="PROSITE" id="PS50983"/>
    </source>
</evidence>
<dbReference type="SUPFAM" id="SSF53807">
    <property type="entry name" value="Helical backbone' metal receptor"/>
    <property type="match status" value="1"/>
</dbReference>
<feature type="domain" description="Fe/B12 periplasmic-binding" evidence="4">
    <location>
        <begin position="74"/>
        <end position="332"/>
    </location>
</feature>
<comment type="similarity">
    <text evidence="1">Belongs to the bacterial solute-binding protein 8 family.</text>
</comment>
<dbReference type="Pfam" id="PF01497">
    <property type="entry name" value="Peripla_BP_2"/>
    <property type="match status" value="1"/>
</dbReference>
<dbReference type="GO" id="GO:0071281">
    <property type="term" value="P:cellular response to iron ion"/>
    <property type="evidence" value="ECO:0007669"/>
    <property type="project" value="TreeGrafter"/>
</dbReference>
<sequence>MKRAKSLLCLLLLLLLTVSACAAPSGGASSARTPAPSPSAGPAAEPTPEPPVSETYTFTDGRSKEVTVDRNPQRVVCTYGSYCPLWYECGGTLVYRKDIYSSYSPLPAELEAVPILADGETISAEVVLEAEPDLVIMNNSKSDLEMAELLEAAGVPCLVYGYKTFEQYLDLVKIFTELTVRPDLYETYATDVKARVDAVRETVAGHSAEAVLIMPSTSGPSFTSADTMCGSMLLDLNCKLLSYPDGDVTREKYEFSMEKLLELDPQYILTAGGGDDQQAAARRVLELPGFTDLTAYKEGRYRHLDVSMYMYKPNGRYADAYEQLAAFLYPELFA</sequence>
<keyword evidence="3" id="KW-0732">Signal</keyword>
<feature type="compositionally biased region" description="Pro residues" evidence="2">
    <location>
        <begin position="35"/>
        <end position="51"/>
    </location>
</feature>
<evidence type="ECO:0000256" key="3">
    <source>
        <dbReference type="SAM" id="SignalP"/>
    </source>
</evidence>
<proteinExistence type="inferred from homology"/>